<evidence type="ECO:0000256" key="11">
    <source>
        <dbReference type="PROSITE-ProRule" id="PRU00169"/>
    </source>
</evidence>
<feature type="coiled-coil region" evidence="12">
    <location>
        <begin position="208"/>
        <end position="263"/>
    </location>
</feature>
<dbReference type="EMBL" id="WQLA01000002">
    <property type="protein sequence ID" value="MVN90929.1"/>
    <property type="molecule type" value="Genomic_DNA"/>
</dbReference>
<dbReference type="PANTHER" id="PTHR45339:SF1">
    <property type="entry name" value="HYBRID SIGNAL TRANSDUCTION HISTIDINE KINASE J"/>
    <property type="match status" value="1"/>
</dbReference>
<feature type="transmembrane region" description="Helical" evidence="13">
    <location>
        <begin position="69"/>
        <end position="87"/>
    </location>
</feature>
<dbReference type="InterPro" id="IPR011006">
    <property type="entry name" value="CheY-like_superfamily"/>
</dbReference>
<dbReference type="Gene3D" id="3.30.565.10">
    <property type="entry name" value="Histidine kinase-like ATPase, C-terminal domain"/>
    <property type="match status" value="1"/>
</dbReference>
<dbReference type="SUPFAM" id="SSF52172">
    <property type="entry name" value="CheY-like"/>
    <property type="match status" value="2"/>
</dbReference>
<dbReference type="CDD" id="cd16922">
    <property type="entry name" value="HATPase_EvgS-ArcB-TorS-like"/>
    <property type="match status" value="1"/>
</dbReference>
<comment type="catalytic activity">
    <reaction evidence="1">
        <text>ATP + protein L-histidine = ADP + protein N-phospho-L-histidine.</text>
        <dbReference type="EC" id="2.7.13.3"/>
    </reaction>
</comment>
<sequence>MSNNEYQEKLSAEVKKRSDKLMDYFLIAYAAAGVGLSLYYDTLSMALWITTLCLSAYYSVKYLLPKSNLYQYVLSAVLGIFMAQFIYQMHGMFEMHFFAFIGSAVLITYQNWRLQIPMLIVVGIHHATVGYLQHIGVNGAYVTQVDDLDLQTIIIHLSLTCVIFFISGLWAYQLDKYGRIQVKQAIELGELHKEAMLNMERQRNAEALALYNAQLLQKNEELEVAHREAEEAREEAVAAQEEAIAAQEEAIDAKEEAEKANQAKSIFLAMMSHEIRTPMNGVIGMSGLLAETALTDQQRMYTDTINNCGENLLVLINNILDFSKIEAGNMELEREDFNLHYCIEDVLDIFGKTASQKGIELAYLVDKRVPAQIVGDKVRLQQVLTNLVGNALKFTSYGEVIIKVEQSEPEDAYGEIELRFEVKDTGIGIPPEKIDRLFKAFTQVDSSTTRKYGGTGLGLVICDKLVKLMGGDISVCSKDRKGSTFTFSIKTKPGVKVLQTIITPLMLDQAGKKVLVVDDHAINRKILKDQLENWKLKPVIAKSGMEAIELMANQLNPDLIITDAQMPDIHGVQLAESIKKQYPAIPIILLSSIGHEHAREHGKLFTYVLNKPIRQDDLNRYVFNSLSVKSQQNTEEKVTKSRLSIDFAQRNPLNILVAEDNKINQNVIKHILSKLGYQPQIVENGLEAVAACRSAKFDLILMDMQMPEMDGLEATTVIRKAFGAQPVIIALTANTMQGDREECLLAGMNDYISKPVKTDELMDKLQQWYAFLQHTTESMSAGDTIEDAV</sequence>
<dbReference type="OrthoDB" id="9809670at2"/>
<dbReference type="PANTHER" id="PTHR45339">
    <property type="entry name" value="HYBRID SIGNAL TRANSDUCTION HISTIDINE KINASE J"/>
    <property type="match status" value="1"/>
</dbReference>
<dbReference type="SUPFAM" id="SSF47384">
    <property type="entry name" value="Homodimeric domain of signal transducing histidine kinase"/>
    <property type="match status" value="1"/>
</dbReference>
<feature type="transmembrane region" description="Helical" evidence="13">
    <location>
        <begin position="21"/>
        <end position="40"/>
    </location>
</feature>
<keyword evidence="7" id="KW-0067">ATP-binding</keyword>
<accession>A0A6I4IBX7</accession>
<evidence type="ECO:0000259" key="15">
    <source>
        <dbReference type="PROSITE" id="PS50110"/>
    </source>
</evidence>
<dbReference type="InterPro" id="IPR003661">
    <property type="entry name" value="HisK_dim/P_dom"/>
</dbReference>
<evidence type="ECO:0000256" key="8">
    <source>
        <dbReference type="ARBA" id="ARBA00023012"/>
    </source>
</evidence>
<name>A0A6I4IBX7_9SPHI</name>
<dbReference type="Pfam" id="PF00072">
    <property type="entry name" value="Response_reg"/>
    <property type="match status" value="2"/>
</dbReference>
<dbReference type="RefSeq" id="WP_157540692.1">
    <property type="nucleotide sequence ID" value="NZ_WQLA01000002.1"/>
</dbReference>
<keyword evidence="4" id="KW-0808">Transferase</keyword>
<dbReference type="PROSITE" id="PS50110">
    <property type="entry name" value="RESPONSE_REGULATORY"/>
    <property type="match status" value="2"/>
</dbReference>
<dbReference type="Gene3D" id="1.10.287.130">
    <property type="match status" value="1"/>
</dbReference>
<dbReference type="InterPro" id="IPR003594">
    <property type="entry name" value="HATPase_dom"/>
</dbReference>
<dbReference type="InterPro" id="IPR036890">
    <property type="entry name" value="HATPase_C_sf"/>
</dbReference>
<comment type="subunit">
    <text evidence="9">At low DSF concentrations, interacts with RpfF.</text>
</comment>
<keyword evidence="5" id="KW-0547">Nucleotide-binding</keyword>
<keyword evidence="8" id="KW-0902">Two-component regulatory system</keyword>
<evidence type="ECO:0000256" key="4">
    <source>
        <dbReference type="ARBA" id="ARBA00022679"/>
    </source>
</evidence>
<keyword evidence="13" id="KW-0472">Membrane</keyword>
<dbReference type="PRINTS" id="PR00344">
    <property type="entry name" value="BCTRLSENSOR"/>
</dbReference>
<dbReference type="CDD" id="cd00082">
    <property type="entry name" value="HisKA"/>
    <property type="match status" value="1"/>
</dbReference>
<keyword evidence="3 11" id="KW-0597">Phosphoprotein</keyword>
<dbReference type="SMART" id="SM00388">
    <property type="entry name" value="HisKA"/>
    <property type="match status" value="1"/>
</dbReference>
<keyword evidence="13" id="KW-0812">Transmembrane</keyword>
<dbReference type="InterPro" id="IPR001789">
    <property type="entry name" value="Sig_transdc_resp-reg_receiver"/>
</dbReference>
<evidence type="ECO:0000256" key="7">
    <source>
        <dbReference type="ARBA" id="ARBA00022840"/>
    </source>
</evidence>
<dbReference type="GO" id="GO:0005524">
    <property type="term" value="F:ATP binding"/>
    <property type="evidence" value="ECO:0007669"/>
    <property type="project" value="UniProtKB-KW"/>
</dbReference>
<feature type="modified residue" description="4-aspartylphosphate" evidence="11">
    <location>
        <position position="703"/>
    </location>
</feature>
<feature type="domain" description="Response regulatory" evidence="15">
    <location>
        <begin position="513"/>
        <end position="626"/>
    </location>
</feature>
<keyword evidence="17" id="KW-1185">Reference proteome</keyword>
<gene>
    <name evidence="16" type="ORF">GO816_07320</name>
</gene>
<evidence type="ECO:0000259" key="14">
    <source>
        <dbReference type="PROSITE" id="PS50109"/>
    </source>
</evidence>
<dbReference type="CDD" id="cd17546">
    <property type="entry name" value="REC_hyHK_CKI1_RcsC-like"/>
    <property type="match status" value="1"/>
</dbReference>
<dbReference type="GO" id="GO:0000155">
    <property type="term" value="F:phosphorelay sensor kinase activity"/>
    <property type="evidence" value="ECO:0007669"/>
    <property type="project" value="InterPro"/>
</dbReference>
<organism evidence="16 17">
    <name type="scientific">Mucilaginibacter aquatilis</name>
    <dbReference type="NCBI Taxonomy" id="1517760"/>
    <lineage>
        <taxon>Bacteria</taxon>
        <taxon>Pseudomonadati</taxon>
        <taxon>Bacteroidota</taxon>
        <taxon>Sphingobacteriia</taxon>
        <taxon>Sphingobacteriales</taxon>
        <taxon>Sphingobacteriaceae</taxon>
        <taxon>Mucilaginibacter</taxon>
    </lineage>
</organism>
<dbReference type="SMART" id="SM00387">
    <property type="entry name" value="HATPase_c"/>
    <property type="match status" value="1"/>
</dbReference>
<keyword evidence="6" id="KW-0418">Kinase</keyword>
<keyword evidence="12" id="KW-0175">Coiled coil</keyword>
<evidence type="ECO:0000256" key="10">
    <source>
        <dbReference type="ARBA" id="ARBA00068150"/>
    </source>
</evidence>
<evidence type="ECO:0000313" key="16">
    <source>
        <dbReference type="EMBL" id="MVN90929.1"/>
    </source>
</evidence>
<comment type="caution">
    <text evidence="16">The sequence shown here is derived from an EMBL/GenBank/DDBJ whole genome shotgun (WGS) entry which is preliminary data.</text>
</comment>
<dbReference type="PROSITE" id="PS50109">
    <property type="entry name" value="HIS_KIN"/>
    <property type="match status" value="1"/>
</dbReference>
<keyword evidence="13" id="KW-1133">Transmembrane helix</keyword>
<dbReference type="InterPro" id="IPR004358">
    <property type="entry name" value="Sig_transdc_His_kin-like_C"/>
</dbReference>
<evidence type="ECO:0000256" key="1">
    <source>
        <dbReference type="ARBA" id="ARBA00000085"/>
    </source>
</evidence>
<reference evidence="16 17" key="1">
    <citation type="submission" date="2019-12" db="EMBL/GenBank/DDBJ databases">
        <title>Mucilaginibacter sp. HME9299 genome sequencing and assembly.</title>
        <authorList>
            <person name="Kang H."/>
            <person name="Kim H."/>
            <person name="Joh K."/>
        </authorList>
    </citation>
    <scope>NUCLEOTIDE SEQUENCE [LARGE SCALE GENOMIC DNA]</scope>
    <source>
        <strain evidence="16 17">HME9299</strain>
    </source>
</reference>
<feature type="domain" description="Response regulatory" evidence="15">
    <location>
        <begin position="654"/>
        <end position="769"/>
    </location>
</feature>
<dbReference type="InterPro" id="IPR005467">
    <property type="entry name" value="His_kinase_dom"/>
</dbReference>
<feature type="transmembrane region" description="Helical" evidence="13">
    <location>
        <begin position="93"/>
        <end position="109"/>
    </location>
</feature>
<dbReference type="FunFam" id="1.10.287.130:FF:000002">
    <property type="entry name" value="Two-component osmosensing histidine kinase"/>
    <property type="match status" value="1"/>
</dbReference>
<dbReference type="FunFam" id="3.30.565.10:FF:000010">
    <property type="entry name" value="Sensor histidine kinase RcsC"/>
    <property type="match status" value="1"/>
</dbReference>
<dbReference type="Pfam" id="PF00512">
    <property type="entry name" value="HisKA"/>
    <property type="match status" value="1"/>
</dbReference>
<evidence type="ECO:0000256" key="9">
    <source>
        <dbReference type="ARBA" id="ARBA00064003"/>
    </source>
</evidence>
<evidence type="ECO:0000313" key="17">
    <source>
        <dbReference type="Proteomes" id="UP000434850"/>
    </source>
</evidence>
<evidence type="ECO:0000256" key="13">
    <source>
        <dbReference type="SAM" id="Phobius"/>
    </source>
</evidence>
<dbReference type="SMART" id="SM00448">
    <property type="entry name" value="REC"/>
    <property type="match status" value="2"/>
</dbReference>
<dbReference type="AlphaFoldDB" id="A0A6I4IBX7"/>
<evidence type="ECO:0000256" key="2">
    <source>
        <dbReference type="ARBA" id="ARBA00012438"/>
    </source>
</evidence>
<dbReference type="Gene3D" id="3.40.50.2300">
    <property type="match status" value="2"/>
</dbReference>
<protein>
    <recommendedName>
        <fullName evidence="10">Sensory/regulatory protein RpfC</fullName>
        <ecNumber evidence="2">2.7.13.3</ecNumber>
    </recommendedName>
</protein>
<evidence type="ECO:0000256" key="5">
    <source>
        <dbReference type="ARBA" id="ARBA00022741"/>
    </source>
</evidence>
<dbReference type="EC" id="2.7.13.3" evidence="2"/>
<dbReference type="Pfam" id="PF02518">
    <property type="entry name" value="HATPase_c"/>
    <property type="match status" value="1"/>
</dbReference>
<evidence type="ECO:0000256" key="12">
    <source>
        <dbReference type="SAM" id="Coils"/>
    </source>
</evidence>
<dbReference type="Proteomes" id="UP000434850">
    <property type="component" value="Unassembled WGS sequence"/>
</dbReference>
<evidence type="ECO:0000256" key="6">
    <source>
        <dbReference type="ARBA" id="ARBA00022777"/>
    </source>
</evidence>
<feature type="domain" description="Histidine kinase" evidence="14">
    <location>
        <begin position="270"/>
        <end position="493"/>
    </location>
</feature>
<feature type="transmembrane region" description="Helical" evidence="13">
    <location>
        <begin position="153"/>
        <end position="172"/>
    </location>
</feature>
<evidence type="ECO:0000256" key="3">
    <source>
        <dbReference type="ARBA" id="ARBA00022553"/>
    </source>
</evidence>
<feature type="modified residue" description="4-aspartylphosphate" evidence="11">
    <location>
        <position position="563"/>
    </location>
</feature>
<dbReference type="InterPro" id="IPR036097">
    <property type="entry name" value="HisK_dim/P_sf"/>
</dbReference>
<proteinExistence type="predicted"/>
<dbReference type="CDD" id="cd00156">
    <property type="entry name" value="REC"/>
    <property type="match status" value="1"/>
</dbReference>
<dbReference type="SUPFAM" id="SSF55874">
    <property type="entry name" value="ATPase domain of HSP90 chaperone/DNA topoisomerase II/histidine kinase"/>
    <property type="match status" value="1"/>
</dbReference>
<feature type="transmembrane region" description="Helical" evidence="13">
    <location>
        <begin position="46"/>
        <end position="64"/>
    </location>
</feature>